<proteinExistence type="predicted"/>
<evidence type="ECO:0000313" key="2">
    <source>
        <dbReference type="EMBL" id="KAK9879698.1"/>
    </source>
</evidence>
<sequence>MQLTIRISVSEVIESTYSEDQQRGQYSPPSSHQGVVNTQTSPHSDSATPTPIEECLAYGSVVDHDHDVVGYPTVMRVGVEDGGGGHYMLFNTTGGRLEEVGIEETQSADYLQLGNPHTGVPNGSPNGSVTSNSGSPRRDFKFTNLNSIHATEEHNSQLTQLTNHISYAGIDVPNLPK</sequence>
<dbReference type="AlphaFoldDB" id="A0AAW1UAM4"/>
<feature type="region of interest" description="Disordered" evidence="1">
    <location>
        <begin position="16"/>
        <end position="51"/>
    </location>
</feature>
<gene>
    <name evidence="2" type="ORF">WA026_006757</name>
</gene>
<evidence type="ECO:0000256" key="1">
    <source>
        <dbReference type="SAM" id="MobiDB-lite"/>
    </source>
</evidence>
<protein>
    <submittedName>
        <fullName evidence="2">Uncharacterized protein</fullName>
    </submittedName>
</protein>
<organism evidence="2 3">
    <name type="scientific">Henosepilachna vigintioctopunctata</name>
    <dbReference type="NCBI Taxonomy" id="420089"/>
    <lineage>
        <taxon>Eukaryota</taxon>
        <taxon>Metazoa</taxon>
        <taxon>Ecdysozoa</taxon>
        <taxon>Arthropoda</taxon>
        <taxon>Hexapoda</taxon>
        <taxon>Insecta</taxon>
        <taxon>Pterygota</taxon>
        <taxon>Neoptera</taxon>
        <taxon>Endopterygota</taxon>
        <taxon>Coleoptera</taxon>
        <taxon>Polyphaga</taxon>
        <taxon>Cucujiformia</taxon>
        <taxon>Coccinelloidea</taxon>
        <taxon>Coccinellidae</taxon>
        <taxon>Epilachninae</taxon>
        <taxon>Epilachnini</taxon>
        <taxon>Henosepilachna</taxon>
    </lineage>
</organism>
<dbReference type="Proteomes" id="UP001431783">
    <property type="component" value="Unassembled WGS sequence"/>
</dbReference>
<comment type="caution">
    <text evidence="2">The sequence shown here is derived from an EMBL/GenBank/DDBJ whole genome shotgun (WGS) entry which is preliminary data.</text>
</comment>
<feature type="compositionally biased region" description="Polar residues" evidence="1">
    <location>
        <begin position="121"/>
        <end position="135"/>
    </location>
</feature>
<keyword evidence="3" id="KW-1185">Reference proteome</keyword>
<feature type="compositionally biased region" description="Polar residues" evidence="1">
    <location>
        <begin position="16"/>
        <end position="49"/>
    </location>
</feature>
<dbReference type="EMBL" id="JARQZJ010000062">
    <property type="protein sequence ID" value="KAK9879698.1"/>
    <property type="molecule type" value="Genomic_DNA"/>
</dbReference>
<evidence type="ECO:0000313" key="3">
    <source>
        <dbReference type="Proteomes" id="UP001431783"/>
    </source>
</evidence>
<accession>A0AAW1UAM4</accession>
<reference evidence="2 3" key="1">
    <citation type="submission" date="2023-03" db="EMBL/GenBank/DDBJ databases">
        <title>Genome insight into feeding habits of ladybird beetles.</title>
        <authorList>
            <person name="Li H.-S."/>
            <person name="Huang Y.-H."/>
            <person name="Pang H."/>
        </authorList>
    </citation>
    <scope>NUCLEOTIDE SEQUENCE [LARGE SCALE GENOMIC DNA]</scope>
    <source>
        <strain evidence="2">SYSU_2023b</strain>
        <tissue evidence="2">Whole body</tissue>
    </source>
</reference>
<name>A0AAW1UAM4_9CUCU</name>
<feature type="region of interest" description="Disordered" evidence="1">
    <location>
        <begin position="114"/>
        <end position="139"/>
    </location>
</feature>